<evidence type="ECO:0000313" key="2">
    <source>
        <dbReference type="EMBL" id="KAJ7708188.1"/>
    </source>
</evidence>
<name>A0AAD7MAJ0_MYCRO</name>
<sequence length="111" mass="12438">KAPDSHGLQMGYVQRAWPVIGDRVRQVLKASIRLGLYPTHLRSSNAIPTYKAGKKDRTSPKSYRPVEQHAEVLAKPLERLMANRISFEAETLGFLHQDQFGGQPGRSTQQA</sequence>
<dbReference type="Proteomes" id="UP001221757">
    <property type="component" value="Unassembled WGS sequence"/>
</dbReference>
<feature type="region of interest" description="Disordered" evidence="1">
    <location>
        <begin position="47"/>
        <end position="67"/>
    </location>
</feature>
<evidence type="ECO:0000313" key="3">
    <source>
        <dbReference type="Proteomes" id="UP001221757"/>
    </source>
</evidence>
<evidence type="ECO:0000256" key="1">
    <source>
        <dbReference type="SAM" id="MobiDB-lite"/>
    </source>
</evidence>
<proteinExistence type="predicted"/>
<dbReference type="AlphaFoldDB" id="A0AAD7MAJ0"/>
<feature type="compositionally biased region" description="Basic and acidic residues" evidence="1">
    <location>
        <begin position="53"/>
        <end position="67"/>
    </location>
</feature>
<comment type="caution">
    <text evidence="2">The sequence shown here is derived from an EMBL/GenBank/DDBJ whole genome shotgun (WGS) entry which is preliminary data.</text>
</comment>
<feature type="non-terminal residue" evidence="2">
    <location>
        <position position="111"/>
    </location>
</feature>
<dbReference type="PANTHER" id="PTHR33481">
    <property type="entry name" value="REVERSE TRANSCRIPTASE"/>
    <property type="match status" value="1"/>
</dbReference>
<organism evidence="2 3">
    <name type="scientific">Mycena rosella</name>
    <name type="common">Pink bonnet</name>
    <name type="synonym">Agaricus rosellus</name>
    <dbReference type="NCBI Taxonomy" id="1033263"/>
    <lineage>
        <taxon>Eukaryota</taxon>
        <taxon>Fungi</taxon>
        <taxon>Dikarya</taxon>
        <taxon>Basidiomycota</taxon>
        <taxon>Agaricomycotina</taxon>
        <taxon>Agaricomycetes</taxon>
        <taxon>Agaricomycetidae</taxon>
        <taxon>Agaricales</taxon>
        <taxon>Marasmiineae</taxon>
        <taxon>Mycenaceae</taxon>
        <taxon>Mycena</taxon>
    </lineage>
</organism>
<feature type="non-terminal residue" evidence="2">
    <location>
        <position position="1"/>
    </location>
</feature>
<dbReference type="EMBL" id="JARKIE010000004">
    <property type="protein sequence ID" value="KAJ7708188.1"/>
    <property type="molecule type" value="Genomic_DNA"/>
</dbReference>
<gene>
    <name evidence="2" type="ORF">B0H17DRAFT_875598</name>
</gene>
<protein>
    <submittedName>
        <fullName evidence="2">Uncharacterized protein</fullName>
    </submittedName>
</protein>
<dbReference type="PANTHER" id="PTHR33481:SF1">
    <property type="entry name" value="ENDONUCLEASE_EXONUCLEASE_PHOSPHATASE DOMAIN-CONTAINING PROTEIN-RELATED"/>
    <property type="match status" value="1"/>
</dbReference>
<accession>A0AAD7MAJ0</accession>
<reference evidence="2" key="1">
    <citation type="submission" date="2023-03" db="EMBL/GenBank/DDBJ databases">
        <title>Massive genome expansion in bonnet fungi (Mycena s.s.) driven by repeated elements and novel gene families across ecological guilds.</title>
        <authorList>
            <consortium name="Lawrence Berkeley National Laboratory"/>
            <person name="Harder C.B."/>
            <person name="Miyauchi S."/>
            <person name="Viragh M."/>
            <person name="Kuo A."/>
            <person name="Thoen E."/>
            <person name="Andreopoulos B."/>
            <person name="Lu D."/>
            <person name="Skrede I."/>
            <person name="Drula E."/>
            <person name="Henrissat B."/>
            <person name="Morin E."/>
            <person name="Kohler A."/>
            <person name="Barry K."/>
            <person name="LaButti K."/>
            <person name="Morin E."/>
            <person name="Salamov A."/>
            <person name="Lipzen A."/>
            <person name="Mereny Z."/>
            <person name="Hegedus B."/>
            <person name="Baldrian P."/>
            <person name="Stursova M."/>
            <person name="Weitz H."/>
            <person name="Taylor A."/>
            <person name="Grigoriev I.V."/>
            <person name="Nagy L.G."/>
            <person name="Martin F."/>
            <person name="Kauserud H."/>
        </authorList>
    </citation>
    <scope>NUCLEOTIDE SEQUENCE</scope>
    <source>
        <strain evidence="2">CBHHK067</strain>
    </source>
</reference>
<keyword evidence="3" id="KW-1185">Reference proteome</keyword>